<keyword evidence="2" id="KW-1185">Reference proteome</keyword>
<sequence length="384" mass="43868">MSGDVPTPVQDLKYSLALSWYSKTRGADWGGRIDLDYISSDHPQPRINDHYFSHKCPSRPYPLPNAPGDVPSFHHQWLTTTLAEDPRRTNSHCNRPVGTCQTHSQRVLDRPGNYFPEVFLAQWRPVIDPAYRSSVQKVSEEINQGNQTFFRFDWSSYLVIHRQTGTLGSRDAVRIRARKTRGWIYRLWIGLWICRGGREKGKTAGREESVERPLAQAEIGFRMRGDAVTDDNTGGVGHSAGGQSTGDDEHRAMRGWGMAIFLRESLYNFRGVRLEYTYGDLHLALLHALWDCLIISDGIDLWMYFQSRLRNFKNWDRGRGRERKCHPDTAPPIVDQTIEWEARCSECSESESPEAHRHHVQAVGDPLDGTMGTRTQKEAVIMAS</sequence>
<comment type="caution">
    <text evidence="1">The sequence shown here is derived from an EMBL/GenBank/DDBJ whole genome shotgun (WGS) entry which is preliminary data.</text>
</comment>
<dbReference type="EMBL" id="JARKIB010000410">
    <property type="protein sequence ID" value="KAJ7710248.1"/>
    <property type="molecule type" value="Genomic_DNA"/>
</dbReference>
<gene>
    <name evidence="1" type="ORF">B0H16DRAFT_1480703</name>
</gene>
<name>A0AAD7H256_9AGAR</name>
<evidence type="ECO:0000313" key="1">
    <source>
        <dbReference type="EMBL" id="KAJ7710248.1"/>
    </source>
</evidence>
<accession>A0AAD7H256</accession>
<organism evidence="1 2">
    <name type="scientific">Mycena metata</name>
    <dbReference type="NCBI Taxonomy" id="1033252"/>
    <lineage>
        <taxon>Eukaryota</taxon>
        <taxon>Fungi</taxon>
        <taxon>Dikarya</taxon>
        <taxon>Basidiomycota</taxon>
        <taxon>Agaricomycotina</taxon>
        <taxon>Agaricomycetes</taxon>
        <taxon>Agaricomycetidae</taxon>
        <taxon>Agaricales</taxon>
        <taxon>Marasmiineae</taxon>
        <taxon>Mycenaceae</taxon>
        <taxon>Mycena</taxon>
    </lineage>
</organism>
<protein>
    <submittedName>
        <fullName evidence="1">Uncharacterized protein</fullName>
    </submittedName>
</protein>
<proteinExistence type="predicted"/>
<reference evidence="1" key="1">
    <citation type="submission" date="2023-03" db="EMBL/GenBank/DDBJ databases">
        <title>Massive genome expansion in bonnet fungi (Mycena s.s.) driven by repeated elements and novel gene families across ecological guilds.</title>
        <authorList>
            <consortium name="Lawrence Berkeley National Laboratory"/>
            <person name="Harder C.B."/>
            <person name="Miyauchi S."/>
            <person name="Viragh M."/>
            <person name="Kuo A."/>
            <person name="Thoen E."/>
            <person name="Andreopoulos B."/>
            <person name="Lu D."/>
            <person name="Skrede I."/>
            <person name="Drula E."/>
            <person name="Henrissat B."/>
            <person name="Morin E."/>
            <person name="Kohler A."/>
            <person name="Barry K."/>
            <person name="LaButti K."/>
            <person name="Morin E."/>
            <person name="Salamov A."/>
            <person name="Lipzen A."/>
            <person name="Mereny Z."/>
            <person name="Hegedus B."/>
            <person name="Baldrian P."/>
            <person name="Stursova M."/>
            <person name="Weitz H."/>
            <person name="Taylor A."/>
            <person name="Grigoriev I.V."/>
            <person name="Nagy L.G."/>
            <person name="Martin F."/>
            <person name="Kauserud H."/>
        </authorList>
    </citation>
    <scope>NUCLEOTIDE SEQUENCE</scope>
    <source>
        <strain evidence="1">CBHHK182m</strain>
    </source>
</reference>
<evidence type="ECO:0000313" key="2">
    <source>
        <dbReference type="Proteomes" id="UP001215598"/>
    </source>
</evidence>
<dbReference type="Proteomes" id="UP001215598">
    <property type="component" value="Unassembled WGS sequence"/>
</dbReference>
<dbReference type="AlphaFoldDB" id="A0AAD7H256"/>